<sequence length="385" mass="45306">MVRQCARETKEEAGQRRQKHRHDPRAQDDVPPPNPPRRELRPRHRPGKEPVGSSSQAKEPRKAPYIMQGRPVPPPSRANPTKQGVAHAICPRTPPRLQVESTPEQRVYPGCPRLARPQFVQGFAVEMARNYYKQDVALREARKEPVYKYEKCESLDRRFWCKLHSDFYATVAMRKSDTPIVPCKYVDWKYYEDMNDPFFNEAIAKCKEMGLYDIMGFRYNWNEEILAQFHSSLYYDEREIAFYWTTEGEKYCVDYMTFSRILGLGSKDEKRDPIHVEQQLKPYQVPQLFFNPYWAEKGNASTLLPVYYTMNQFFRATIDAKEGDPATLRYYAVNLLAHTMPGGRPFCIMDFIWNELRRTMVEAKKSLPTAPYIMYMIERVTEVTF</sequence>
<proteinExistence type="predicted"/>
<evidence type="ECO:0000313" key="3">
    <source>
        <dbReference type="Proteomes" id="UP000823388"/>
    </source>
</evidence>
<accession>A0A8T0QU58</accession>
<gene>
    <name evidence="2" type="ORF">PVAP13_6NG053530</name>
</gene>
<comment type="caution">
    <text evidence="2">The sequence shown here is derived from an EMBL/GenBank/DDBJ whole genome shotgun (WGS) entry which is preliminary data.</text>
</comment>
<protein>
    <submittedName>
        <fullName evidence="2">Uncharacterized protein</fullName>
    </submittedName>
</protein>
<organism evidence="2 3">
    <name type="scientific">Panicum virgatum</name>
    <name type="common">Blackwell switchgrass</name>
    <dbReference type="NCBI Taxonomy" id="38727"/>
    <lineage>
        <taxon>Eukaryota</taxon>
        <taxon>Viridiplantae</taxon>
        <taxon>Streptophyta</taxon>
        <taxon>Embryophyta</taxon>
        <taxon>Tracheophyta</taxon>
        <taxon>Spermatophyta</taxon>
        <taxon>Magnoliopsida</taxon>
        <taxon>Liliopsida</taxon>
        <taxon>Poales</taxon>
        <taxon>Poaceae</taxon>
        <taxon>PACMAD clade</taxon>
        <taxon>Panicoideae</taxon>
        <taxon>Panicodae</taxon>
        <taxon>Paniceae</taxon>
        <taxon>Panicinae</taxon>
        <taxon>Panicum</taxon>
        <taxon>Panicum sect. Hiantes</taxon>
    </lineage>
</organism>
<reference evidence="2" key="1">
    <citation type="submission" date="2020-05" db="EMBL/GenBank/DDBJ databases">
        <title>WGS assembly of Panicum virgatum.</title>
        <authorList>
            <person name="Lovell J.T."/>
            <person name="Jenkins J."/>
            <person name="Shu S."/>
            <person name="Juenger T.E."/>
            <person name="Schmutz J."/>
        </authorList>
    </citation>
    <scope>NUCLEOTIDE SEQUENCE</scope>
    <source>
        <strain evidence="2">AP13</strain>
    </source>
</reference>
<feature type="compositionally biased region" description="Basic and acidic residues" evidence="1">
    <location>
        <begin position="1"/>
        <end position="15"/>
    </location>
</feature>
<dbReference type="EMBL" id="CM029048">
    <property type="protein sequence ID" value="KAG2576691.1"/>
    <property type="molecule type" value="Genomic_DNA"/>
</dbReference>
<evidence type="ECO:0000313" key="2">
    <source>
        <dbReference type="EMBL" id="KAG2576691.1"/>
    </source>
</evidence>
<name>A0A8T0QU58_PANVG</name>
<dbReference type="Proteomes" id="UP000823388">
    <property type="component" value="Chromosome 6N"/>
</dbReference>
<keyword evidence="3" id="KW-1185">Reference proteome</keyword>
<feature type="region of interest" description="Disordered" evidence="1">
    <location>
        <begin position="1"/>
        <end position="82"/>
    </location>
</feature>
<evidence type="ECO:0000256" key="1">
    <source>
        <dbReference type="SAM" id="MobiDB-lite"/>
    </source>
</evidence>
<dbReference type="AlphaFoldDB" id="A0A8T0QU58"/>